<feature type="active site" evidence="4">
    <location>
        <position position="267"/>
    </location>
</feature>
<evidence type="ECO:0000256" key="6">
    <source>
        <dbReference type="RuleBase" id="RU003345"/>
    </source>
</evidence>
<evidence type="ECO:0000256" key="4">
    <source>
        <dbReference type="PIRSR" id="PIRSR036492-1"/>
    </source>
</evidence>
<reference evidence="8 9" key="1">
    <citation type="submission" date="2016-10" db="EMBL/GenBank/DDBJ databases">
        <authorList>
            <person name="de Groot N.N."/>
        </authorList>
    </citation>
    <scope>NUCLEOTIDE SEQUENCE [LARGE SCALE GENOMIC DNA]</scope>
    <source>
        <strain evidence="8 9">DSM 21650</strain>
    </source>
</reference>
<dbReference type="InterPro" id="IPR015590">
    <property type="entry name" value="Aldehyde_DH_dom"/>
</dbReference>
<evidence type="ECO:0000313" key="8">
    <source>
        <dbReference type="EMBL" id="SDZ39928.1"/>
    </source>
</evidence>
<dbReference type="AlphaFoldDB" id="A0A1H3SQG7"/>
<evidence type="ECO:0000313" key="9">
    <source>
        <dbReference type="Proteomes" id="UP000198625"/>
    </source>
</evidence>
<dbReference type="FunFam" id="3.40.309.10:FF:000009">
    <property type="entry name" value="Aldehyde dehydrogenase A"/>
    <property type="match status" value="1"/>
</dbReference>
<evidence type="ECO:0000256" key="5">
    <source>
        <dbReference type="PROSITE-ProRule" id="PRU10007"/>
    </source>
</evidence>
<dbReference type="RefSeq" id="WP_091733149.1">
    <property type="nucleotide sequence ID" value="NZ_FNQE01000056.1"/>
</dbReference>
<dbReference type="GO" id="GO:0016620">
    <property type="term" value="F:oxidoreductase activity, acting on the aldehyde or oxo group of donors, NAD or NADP as acceptor"/>
    <property type="evidence" value="ECO:0007669"/>
    <property type="project" value="InterPro"/>
</dbReference>
<sequence>MNKIEFINPWNEEVFGEITESSVDDVKDAVKLGRTAFNHWKDTSVKYRIDYLKKIRKYIVKNLDNLIEGISKDTGKVFTDTLASEIYPTLDMIKYYEKNLERILKTKKVKTPIFLKGKDSHIEYRPMGLIAVISPWNYPFQLSVIPIISALAGGNCVVFKGSSVTPYVSKLIEEIFNAVLLPEGVFQVLYGSKDIGDELINQKPDKIFFTGSVNTGKKIMEKAAKDLIPVDLELGGKDPMIVFKDANIPRAVQGALWGAFTNYGQVCMSVERLYVEESIYEEFLSNLIFEFDKLSYGSDYYDDIGTMTSKKQIKTINRHIKDALEKGATAITGRKIQDESEYRINPTILNNVNHNMLVMREETFGPVLPVMKFSTEEEAVKLANDSPYGLNSSIWTRDLSKARRVARQLVTGGCCINDVIINVANPNLPFGGTKNSGIGRYHAEEGIYTFCHKVSVISDNGVKNNSINWYPYNKKTFERLKKIIRLLYK</sequence>
<protein>
    <recommendedName>
        <fullName evidence="3">Aldehyde dehydrogenase</fullName>
    </recommendedName>
</protein>
<dbReference type="OrthoDB" id="9762913at2"/>
<dbReference type="InterPro" id="IPR012394">
    <property type="entry name" value="Aldehyde_DH_NAD(P)"/>
</dbReference>
<name>A0A1H3SQG7_9FIRM</name>
<comment type="similarity">
    <text evidence="1 3 6">Belongs to the aldehyde dehydrogenase family.</text>
</comment>
<dbReference type="InterPro" id="IPR016162">
    <property type="entry name" value="Ald_DH_N"/>
</dbReference>
<dbReference type="InterPro" id="IPR016163">
    <property type="entry name" value="Ald_DH_C"/>
</dbReference>
<evidence type="ECO:0000256" key="2">
    <source>
        <dbReference type="ARBA" id="ARBA00023002"/>
    </source>
</evidence>
<dbReference type="Proteomes" id="UP000198625">
    <property type="component" value="Unassembled WGS sequence"/>
</dbReference>
<dbReference type="PANTHER" id="PTHR11699">
    <property type="entry name" value="ALDEHYDE DEHYDROGENASE-RELATED"/>
    <property type="match status" value="1"/>
</dbReference>
<dbReference type="SUPFAM" id="SSF53720">
    <property type="entry name" value="ALDH-like"/>
    <property type="match status" value="1"/>
</dbReference>
<dbReference type="Gene3D" id="3.40.605.10">
    <property type="entry name" value="Aldehyde Dehydrogenase, Chain A, domain 1"/>
    <property type="match status" value="1"/>
</dbReference>
<keyword evidence="2 3" id="KW-0560">Oxidoreductase</keyword>
<feature type="active site" evidence="4 5">
    <location>
        <position position="233"/>
    </location>
</feature>
<dbReference type="InterPro" id="IPR016161">
    <property type="entry name" value="Ald_DH/histidinol_DH"/>
</dbReference>
<accession>A0A1H3SQG7</accession>
<dbReference type="CDD" id="cd07099">
    <property type="entry name" value="ALDH_DDALDH"/>
    <property type="match status" value="1"/>
</dbReference>
<organism evidence="8 9">
    <name type="scientific">Proteiniborus ethanoligenes</name>
    <dbReference type="NCBI Taxonomy" id="415015"/>
    <lineage>
        <taxon>Bacteria</taxon>
        <taxon>Bacillati</taxon>
        <taxon>Bacillota</taxon>
        <taxon>Clostridia</taxon>
        <taxon>Eubacteriales</taxon>
        <taxon>Proteiniborus</taxon>
    </lineage>
</organism>
<evidence type="ECO:0000256" key="3">
    <source>
        <dbReference type="PIRNR" id="PIRNR036492"/>
    </source>
</evidence>
<dbReference type="Gene3D" id="3.40.309.10">
    <property type="entry name" value="Aldehyde Dehydrogenase, Chain A, domain 2"/>
    <property type="match status" value="1"/>
</dbReference>
<gene>
    <name evidence="8" type="ORF">SAMN05660462_03031</name>
</gene>
<proteinExistence type="inferred from homology"/>
<dbReference type="InterPro" id="IPR029510">
    <property type="entry name" value="Ald_DH_CS_GLU"/>
</dbReference>
<keyword evidence="9" id="KW-1185">Reference proteome</keyword>
<dbReference type="STRING" id="415015.SAMN05660462_03031"/>
<dbReference type="EMBL" id="FNQE01000056">
    <property type="protein sequence ID" value="SDZ39928.1"/>
    <property type="molecule type" value="Genomic_DNA"/>
</dbReference>
<evidence type="ECO:0000256" key="1">
    <source>
        <dbReference type="ARBA" id="ARBA00009986"/>
    </source>
</evidence>
<dbReference type="GO" id="GO:0006081">
    <property type="term" value="P:aldehyde metabolic process"/>
    <property type="evidence" value="ECO:0007669"/>
    <property type="project" value="InterPro"/>
</dbReference>
<feature type="domain" description="Aldehyde dehydrogenase" evidence="7">
    <location>
        <begin position="3"/>
        <end position="452"/>
    </location>
</feature>
<dbReference type="Pfam" id="PF00171">
    <property type="entry name" value="Aldedh"/>
    <property type="match status" value="1"/>
</dbReference>
<dbReference type="PROSITE" id="PS00687">
    <property type="entry name" value="ALDEHYDE_DEHYDR_GLU"/>
    <property type="match status" value="1"/>
</dbReference>
<evidence type="ECO:0000259" key="7">
    <source>
        <dbReference type="Pfam" id="PF00171"/>
    </source>
</evidence>
<dbReference type="PIRSF" id="PIRSF036492">
    <property type="entry name" value="ALDH"/>
    <property type="match status" value="1"/>
</dbReference>